<name>A0A9Q9SF97_9BURK</name>
<proteinExistence type="predicted"/>
<gene>
    <name evidence="2" type="ORF">BAR24066_01163</name>
    <name evidence="3" type="ORF">OHZ10_18905</name>
</gene>
<dbReference type="Proteomes" id="UP000494172">
    <property type="component" value="Unassembled WGS sequence"/>
</dbReference>
<evidence type="ECO:0000313" key="3">
    <source>
        <dbReference type="EMBL" id="XAE51622.1"/>
    </source>
</evidence>
<feature type="chain" id="PRO_5040209801" evidence="1">
    <location>
        <begin position="26"/>
        <end position="226"/>
    </location>
</feature>
<reference evidence="3 5" key="2">
    <citation type="submission" date="2022-10" db="EMBL/GenBank/DDBJ databases">
        <title>Genomic of Burkholderia cepacia PN-1.</title>
        <authorList>
            <person name="Yang Y."/>
            <person name="Guan H."/>
            <person name="Huang J."/>
        </authorList>
    </citation>
    <scope>NUCLEOTIDE SEQUENCE [LARGE SCALE GENOMIC DNA]</scope>
    <source>
        <strain evidence="3 5">PN-1</strain>
    </source>
</reference>
<keyword evidence="1" id="KW-0732">Signal</keyword>
<keyword evidence="2" id="KW-0449">Lipoprotein</keyword>
<evidence type="ECO:0000256" key="1">
    <source>
        <dbReference type="SAM" id="SignalP"/>
    </source>
</evidence>
<evidence type="ECO:0000313" key="5">
    <source>
        <dbReference type="Proteomes" id="UP001448498"/>
    </source>
</evidence>
<feature type="signal peptide" evidence="1">
    <location>
        <begin position="1"/>
        <end position="25"/>
    </location>
</feature>
<evidence type="ECO:0000313" key="2">
    <source>
        <dbReference type="EMBL" id="VWB27837.1"/>
    </source>
</evidence>
<dbReference type="RefSeq" id="WP_174991749.1">
    <property type="nucleotide sequence ID" value="NZ_CABVPX010000003.1"/>
</dbReference>
<dbReference type="Proteomes" id="UP001448498">
    <property type="component" value="Chromosome 3"/>
</dbReference>
<dbReference type="AlphaFoldDB" id="A0A9Q9SF97"/>
<sequence>MSRTKHRWIALLSVLAFFAAGCSKAESGPESLGTGATAKWNDPNYEIIKAGSYNYSDYDIYRVYLLPPGQGNLDDAASVDGARATPRTQSYWSGGKGSRPSLAWDFRWKTPKKFKVWWERVVDKRAMEASSRNYDEYTHRETQPGMAWCEGEITITRPPIKDKDGNVLLHFFPDGRVEGDMDFSLGRAPTKVELSRRDGQPKLTDRACVKEIPNPFYGRKKPAQWN</sequence>
<dbReference type="EMBL" id="CABVPX010000003">
    <property type="protein sequence ID" value="VWB27837.1"/>
    <property type="molecule type" value="Genomic_DNA"/>
</dbReference>
<keyword evidence="5" id="KW-1185">Reference proteome</keyword>
<dbReference type="EMBL" id="CP109822">
    <property type="protein sequence ID" value="XAE51622.1"/>
    <property type="molecule type" value="Genomic_DNA"/>
</dbReference>
<accession>A0A9Q9SF97</accession>
<reference evidence="2 4" key="1">
    <citation type="submission" date="2019-09" db="EMBL/GenBank/DDBJ databases">
        <authorList>
            <person name="Depoorter E."/>
        </authorList>
    </citation>
    <scope>NUCLEOTIDE SEQUENCE [LARGE SCALE GENOMIC DNA]</scope>
    <source>
        <strain evidence="2">LMG 24066</strain>
    </source>
</reference>
<protein>
    <submittedName>
        <fullName evidence="3">DUF3304 domain-containing protein</fullName>
    </submittedName>
    <submittedName>
        <fullName evidence="2">Lipoprotein</fullName>
    </submittedName>
</protein>
<organism evidence="2 4">
    <name type="scientific">Burkholderia arboris</name>
    <dbReference type="NCBI Taxonomy" id="488730"/>
    <lineage>
        <taxon>Bacteria</taxon>
        <taxon>Pseudomonadati</taxon>
        <taxon>Pseudomonadota</taxon>
        <taxon>Betaproteobacteria</taxon>
        <taxon>Burkholderiales</taxon>
        <taxon>Burkholderiaceae</taxon>
        <taxon>Burkholderia</taxon>
        <taxon>Burkholderia cepacia complex</taxon>
    </lineage>
</organism>
<evidence type="ECO:0000313" key="4">
    <source>
        <dbReference type="Proteomes" id="UP000494172"/>
    </source>
</evidence>
<dbReference type="PROSITE" id="PS51257">
    <property type="entry name" value="PROKAR_LIPOPROTEIN"/>
    <property type="match status" value="1"/>
</dbReference>